<dbReference type="RefSeq" id="WP_382352803.1">
    <property type="nucleotide sequence ID" value="NZ_JBHMBP010000004.1"/>
</dbReference>
<reference evidence="3" key="1">
    <citation type="journal article" date="2019" name="Int. J. Syst. Evol. Microbiol.">
        <title>The Global Catalogue of Microorganisms (GCM) 10K type strain sequencing project: providing services to taxonomists for standard genome sequencing and annotation.</title>
        <authorList>
            <consortium name="The Broad Institute Genomics Platform"/>
            <consortium name="The Broad Institute Genome Sequencing Center for Infectious Disease"/>
            <person name="Wu L."/>
            <person name="Ma J."/>
        </authorList>
    </citation>
    <scope>NUCLEOTIDE SEQUENCE [LARGE SCALE GENOMIC DNA]</scope>
    <source>
        <strain evidence="3">KACC 12634</strain>
    </source>
</reference>
<keyword evidence="3" id="KW-1185">Reference proteome</keyword>
<evidence type="ECO:0000313" key="3">
    <source>
        <dbReference type="Proteomes" id="UP001596470"/>
    </source>
</evidence>
<organism evidence="2 3">
    <name type="scientific">Glycomyces mayteni</name>
    <dbReference type="NCBI Taxonomy" id="543887"/>
    <lineage>
        <taxon>Bacteria</taxon>
        <taxon>Bacillati</taxon>
        <taxon>Actinomycetota</taxon>
        <taxon>Actinomycetes</taxon>
        <taxon>Glycomycetales</taxon>
        <taxon>Glycomycetaceae</taxon>
        <taxon>Glycomyces</taxon>
    </lineage>
</organism>
<name>A0ABW2D405_9ACTN</name>
<feature type="transmembrane region" description="Helical" evidence="1">
    <location>
        <begin position="20"/>
        <end position="40"/>
    </location>
</feature>
<keyword evidence="1" id="KW-0472">Membrane</keyword>
<keyword evidence="1" id="KW-0812">Transmembrane</keyword>
<keyword evidence="1" id="KW-1133">Transmembrane helix</keyword>
<comment type="caution">
    <text evidence="2">The sequence shown here is derived from an EMBL/GenBank/DDBJ whole genome shotgun (WGS) entry which is preliminary data.</text>
</comment>
<dbReference type="Proteomes" id="UP001596470">
    <property type="component" value="Unassembled WGS sequence"/>
</dbReference>
<sequence>MDPIDSQIHRAISRSSATELLLTIAAGTVLLTGLASGAVIGGHALAWMFGASVAVAGVLLGIAAHLGINRARLLLAWQQRAGATGR</sequence>
<protein>
    <submittedName>
        <fullName evidence="2">Uncharacterized protein</fullName>
    </submittedName>
</protein>
<accession>A0ABW2D405</accession>
<feature type="transmembrane region" description="Helical" evidence="1">
    <location>
        <begin position="46"/>
        <end position="68"/>
    </location>
</feature>
<evidence type="ECO:0000256" key="1">
    <source>
        <dbReference type="SAM" id="Phobius"/>
    </source>
</evidence>
<dbReference type="EMBL" id="JBHSYS010000001">
    <property type="protein sequence ID" value="MFC6955838.1"/>
    <property type="molecule type" value="Genomic_DNA"/>
</dbReference>
<proteinExistence type="predicted"/>
<gene>
    <name evidence="2" type="ORF">ACFQS3_01380</name>
</gene>
<evidence type="ECO:0000313" key="2">
    <source>
        <dbReference type="EMBL" id="MFC6955838.1"/>
    </source>
</evidence>